<dbReference type="Pfam" id="PF00149">
    <property type="entry name" value="Metallophos"/>
    <property type="match status" value="1"/>
</dbReference>
<evidence type="ECO:0000256" key="5">
    <source>
        <dbReference type="ARBA" id="ARBA00022801"/>
    </source>
</evidence>
<evidence type="ECO:0000256" key="7">
    <source>
        <dbReference type="ARBA" id="ARBA00031589"/>
    </source>
</evidence>
<dbReference type="EnsemblMetazoa" id="XM_030996776">
    <property type="protein sequence ID" value="XP_030852636"/>
    <property type="gene ID" value="LOC592236"/>
</dbReference>
<feature type="domain" description="Calcineurin-like phosphoesterase" evidence="8">
    <location>
        <begin position="89"/>
        <end position="301"/>
    </location>
</feature>
<dbReference type="GO" id="GO:0003993">
    <property type="term" value="F:acid phosphatase activity"/>
    <property type="evidence" value="ECO:0000318"/>
    <property type="project" value="GO_Central"/>
</dbReference>
<dbReference type="PANTHER" id="PTHR10161:SF14">
    <property type="entry name" value="TARTRATE-RESISTANT ACID PHOSPHATASE TYPE 5"/>
    <property type="match status" value="1"/>
</dbReference>
<keyword evidence="4" id="KW-0732">Signal</keyword>
<sequence length="385" mass="43621">MKFSSSSSRHPRRRSQSNVGAAMFSWIFTACFLLHICHGCAPYFSQDESVEEGTEEIPEPARPAEAALRRAPVTKPPQWYADPVGSEVRFLVLGDIGGLGEPPYTTDDQEDVAWAAGKVADNFKADFIVELGDNFYENGVKDVHDPRFRQTFEDVYTAESLQVPWYIVPGNHDWDGNITAQIEYSKISERWHFPSLYYTKEFRISDSPDAKLFMVVIDTMLLCGMGTPPTGPWNVSAAEDQWIWLEHQLNATKEANYVIVAGHYPVRSMGSHGPTRCLVERLEPLLKQYNVSAYFAGHDHNLQHIHEPGSPVEYFISGAGSKIDPGRTYRFSVPPEWQHFHMGNIQRKGGFLYAEATAERLTVAFTDAKDVWDFHTTTISPRRIR</sequence>
<dbReference type="InterPro" id="IPR004843">
    <property type="entry name" value="Calcineurin-like_PHP"/>
</dbReference>
<dbReference type="RefSeq" id="XP_030852636.1">
    <property type="nucleotide sequence ID" value="XM_030996776.1"/>
</dbReference>
<reference evidence="10" key="1">
    <citation type="submission" date="2015-02" db="EMBL/GenBank/DDBJ databases">
        <title>Genome sequencing for Strongylocentrotus purpuratus.</title>
        <authorList>
            <person name="Murali S."/>
            <person name="Liu Y."/>
            <person name="Vee V."/>
            <person name="English A."/>
            <person name="Wang M."/>
            <person name="Skinner E."/>
            <person name="Han Y."/>
            <person name="Muzny D.M."/>
            <person name="Worley K.C."/>
            <person name="Gibbs R.A."/>
        </authorList>
    </citation>
    <scope>NUCLEOTIDE SEQUENCE</scope>
</reference>
<dbReference type="Proteomes" id="UP000007110">
    <property type="component" value="Unassembled WGS sequence"/>
</dbReference>
<evidence type="ECO:0000256" key="4">
    <source>
        <dbReference type="ARBA" id="ARBA00022729"/>
    </source>
</evidence>
<dbReference type="Gene3D" id="3.60.21.10">
    <property type="match status" value="1"/>
</dbReference>
<name>A0A7M7PMU7_STRPU</name>
<dbReference type="InterPro" id="IPR029052">
    <property type="entry name" value="Metallo-depent_PP-like"/>
</dbReference>
<reference evidence="9" key="2">
    <citation type="submission" date="2021-01" db="UniProtKB">
        <authorList>
            <consortium name="EnsemblMetazoa"/>
        </authorList>
    </citation>
    <scope>IDENTIFICATION</scope>
</reference>
<dbReference type="AlphaFoldDB" id="A0A7M7PMU7"/>
<dbReference type="EC" id="3.1.3.2" evidence="2"/>
<dbReference type="PANTHER" id="PTHR10161">
    <property type="entry name" value="TARTRATE-RESISTANT ACID PHOSPHATASE TYPE 5"/>
    <property type="match status" value="1"/>
</dbReference>
<dbReference type="SUPFAM" id="SSF56300">
    <property type="entry name" value="Metallo-dependent phosphatases"/>
    <property type="match status" value="1"/>
</dbReference>
<dbReference type="GeneID" id="592236"/>
<protein>
    <recommendedName>
        <fullName evidence="3">Tartrate-resistant acid phosphatase type 5</fullName>
        <ecNumber evidence="2">3.1.3.2</ecNumber>
    </recommendedName>
    <alternativeName>
        <fullName evidence="7">Tartrate-resistant acid ATPase</fullName>
    </alternativeName>
    <alternativeName>
        <fullName evidence="6">Type 5 acid phosphatase</fullName>
    </alternativeName>
</protein>
<evidence type="ECO:0000313" key="9">
    <source>
        <dbReference type="EnsemblMetazoa" id="XP_030852636"/>
    </source>
</evidence>
<comment type="catalytic activity">
    <reaction evidence="1">
        <text>a phosphate monoester + H2O = an alcohol + phosphate</text>
        <dbReference type="Rhea" id="RHEA:15017"/>
        <dbReference type="ChEBI" id="CHEBI:15377"/>
        <dbReference type="ChEBI" id="CHEBI:30879"/>
        <dbReference type="ChEBI" id="CHEBI:43474"/>
        <dbReference type="ChEBI" id="CHEBI:67140"/>
        <dbReference type="EC" id="3.1.3.2"/>
    </reaction>
</comment>
<proteinExistence type="predicted"/>
<accession>A0A7M7PMU7</accession>
<organism evidence="9 10">
    <name type="scientific">Strongylocentrotus purpuratus</name>
    <name type="common">Purple sea urchin</name>
    <dbReference type="NCBI Taxonomy" id="7668"/>
    <lineage>
        <taxon>Eukaryota</taxon>
        <taxon>Metazoa</taxon>
        <taxon>Echinodermata</taxon>
        <taxon>Eleutherozoa</taxon>
        <taxon>Echinozoa</taxon>
        <taxon>Echinoidea</taxon>
        <taxon>Euechinoidea</taxon>
        <taxon>Echinacea</taxon>
        <taxon>Camarodonta</taxon>
        <taxon>Echinidea</taxon>
        <taxon>Strongylocentrotidae</taxon>
        <taxon>Strongylocentrotus</taxon>
    </lineage>
</organism>
<dbReference type="OMA" id="QVPWYIV"/>
<dbReference type="InParanoid" id="A0A7M7PMU7"/>
<dbReference type="CDD" id="cd07378">
    <property type="entry name" value="MPP_ACP5"/>
    <property type="match status" value="1"/>
</dbReference>
<evidence type="ECO:0000256" key="2">
    <source>
        <dbReference type="ARBA" id="ARBA00012646"/>
    </source>
</evidence>
<dbReference type="GO" id="GO:0008199">
    <property type="term" value="F:ferric iron binding"/>
    <property type="evidence" value="ECO:0000318"/>
    <property type="project" value="GO_Central"/>
</dbReference>
<dbReference type="OrthoDB" id="411211at2759"/>
<dbReference type="KEGG" id="spu:592236"/>
<evidence type="ECO:0000313" key="10">
    <source>
        <dbReference type="Proteomes" id="UP000007110"/>
    </source>
</evidence>
<evidence type="ECO:0000256" key="6">
    <source>
        <dbReference type="ARBA" id="ARBA00029999"/>
    </source>
</evidence>
<evidence type="ECO:0000259" key="8">
    <source>
        <dbReference type="Pfam" id="PF00149"/>
    </source>
</evidence>
<dbReference type="GO" id="GO:0045453">
    <property type="term" value="P:bone resorption"/>
    <property type="evidence" value="ECO:0000318"/>
    <property type="project" value="GO_Central"/>
</dbReference>
<dbReference type="GO" id="GO:0008198">
    <property type="term" value="F:ferrous iron binding"/>
    <property type="evidence" value="ECO:0000318"/>
    <property type="project" value="GO_Central"/>
</dbReference>
<evidence type="ECO:0000256" key="1">
    <source>
        <dbReference type="ARBA" id="ARBA00000032"/>
    </source>
</evidence>
<dbReference type="InterPro" id="IPR051558">
    <property type="entry name" value="Metallophosphoesterase_PAP"/>
</dbReference>
<dbReference type="InterPro" id="IPR024927">
    <property type="entry name" value="Acid_PPase"/>
</dbReference>
<evidence type="ECO:0000256" key="3">
    <source>
        <dbReference type="ARBA" id="ARBA00015822"/>
    </source>
</evidence>
<dbReference type="PROSITE" id="PS51257">
    <property type="entry name" value="PROKAR_LIPOPROTEIN"/>
    <property type="match status" value="1"/>
</dbReference>
<keyword evidence="5" id="KW-0378">Hydrolase</keyword>
<keyword evidence="10" id="KW-1185">Reference proteome</keyword>
<dbReference type="FunFam" id="3.60.21.10:FF:000062">
    <property type="entry name" value="Tartrate-resistant acid phosphatase type 5"/>
    <property type="match status" value="1"/>
</dbReference>